<dbReference type="InterPro" id="IPR006665">
    <property type="entry name" value="OmpA-like"/>
</dbReference>
<feature type="coiled-coil region" evidence="2">
    <location>
        <begin position="260"/>
        <end position="294"/>
    </location>
</feature>
<dbReference type="InterPro" id="IPR036737">
    <property type="entry name" value="OmpA-like_sf"/>
</dbReference>
<keyword evidence="1" id="KW-0472">Membrane</keyword>
<protein>
    <submittedName>
        <fullName evidence="5">OmpA family protein</fullName>
    </submittedName>
</protein>
<accession>A0A9D9HK49</accession>
<dbReference type="Proteomes" id="UP000823617">
    <property type="component" value="Unassembled WGS sequence"/>
</dbReference>
<comment type="caution">
    <text evidence="5">The sequence shown here is derived from an EMBL/GenBank/DDBJ whole genome shotgun (WGS) entry which is preliminary data.</text>
</comment>
<evidence type="ECO:0000259" key="4">
    <source>
        <dbReference type="PROSITE" id="PS51123"/>
    </source>
</evidence>
<evidence type="ECO:0000256" key="2">
    <source>
        <dbReference type="SAM" id="Coils"/>
    </source>
</evidence>
<keyword evidence="3" id="KW-0732">Signal</keyword>
<feature type="domain" description="OmpA-like" evidence="4">
    <location>
        <begin position="300"/>
        <end position="410"/>
    </location>
</feature>
<proteinExistence type="predicted"/>
<evidence type="ECO:0000313" key="5">
    <source>
        <dbReference type="EMBL" id="MBO8455310.1"/>
    </source>
</evidence>
<sequence>MKTMRILCTVALSLVVGVFSYNANAQEDNNRDENGKIVRGAYETNRLFDNVWIGVAGGVNIYEHEFKMPGTFGGRLAPALDVNVGKWITPSVGVRIGYKGLMGKSWSEVPYQFSSAEANSEGLYKNSFGQMYIHGDVLWNLSNAISGYKETRLWNFIPFLSAGYARSYKSGVNWANNELAVGVGLLNNIRISNRVNLTLEFHQMIVKDGFDSAPYVYGKSRVGGMTSATFGVAINLGRTGFKRSNREALESQVGTLMANNDVLVKDNEQIKDNNDDLQKENEALKAKIKDMEENPEVVVEKVMLDVTPGAVFFEIGKTTLSKQELFHLDFYIRNVIEQDSEKVFTITGYADKQTGSKKRNQQLSQMRVDYVYNLLQTKYNIPADRLVVKAAGADVDRWGDPLLNRCVVLE</sequence>
<dbReference type="PANTHER" id="PTHR30329:SF21">
    <property type="entry name" value="LIPOPROTEIN YIAD-RELATED"/>
    <property type="match status" value="1"/>
</dbReference>
<feature type="chain" id="PRO_5039106025" evidence="3">
    <location>
        <begin position="26"/>
        <end position="410"/>
    </location>
</feature>
<dbReference type="EMBL" id="JADIMK010000025">
    <property type="protein sequence ID" value="MBO8455310.1"/>
    <property type="molecule type" value="Genomic_DNA"/>
</dbReference>
<evidence type="ECO:0000256" key="3">
    <source>
        <dbReference type="SAM" id="SignalP"/>
    </source>
</evidence>
<dbReference type="InterPro" id="IPR050330">
    <property type="entry name" value="Bact_OuterMem_StrucFunc"/>
</dbReference>
<evidence type="ECO:0000313" key="6">
    <source>
        <dbReference type="Proteomes" id="UP000823617"/>
    </source>
</evidence>
<dbReference type="PANTHER" id="PTHR30329">
    <property type="entry name" value="STATOR ELEMENT OF FLAGELLAR MOTOR COMPLEX"/>
    <property type="match status" value="1"/>
</dbReference>
<dbReference type="Gene3D" id="3.30.1330.60">
    <property type="entry name" value="OmpA-like domain"/>
    <property type="match status" value="1"/>
</dbReference>
<reference evidence="5" key="2">
    <citation type="journal article" date="2021" name="PeerJ">
        <title>Extensive microbial diversity within the chicken gut microbiome revealed by metagenomics and culture.</title>
        <authorList>
            <person name="Gilroy R."/>
            <person name="Ravi A."/>
            <person name="Getino M."/>
            <person name="Pursley I."/>
            <person name="Horton D.L."/>
            <person name="Alikhan N.F."/>
            <person name="Baker D."/>
            <person name="Gharbi K."/>
            <person name="Hall N."/>
            <person name="Watson M."/>
            <person name="Adriaenssens E.M."/>
            <person name="Foster-Nyarko E."/>
            <person name="Jarju S."/>
            <person name="Secka A."/>
            <person name="Antonio M."/>
            <person name="Oren A."/>
            <person name="Chaudhuri R.R."/>
            <person name="La Ragione R."/>
            <person name="Hildebrand F."/>
            <person name="Pallen M.J."/>
        </authorList>
    </citation>
    <scope>NUCLEOTIDE SEQUENCE</scope>
    <source>
        <strain evidence="5">B1-3475</strain>
    </source>
</reference>
<evidence type="ECO:0000256" key="1">
    <source>
        <dbReference type="PROSITE-ProRule" id="PRU00473"/>
    </source>
</evidence>
<reference evidence="5" key="1">
    <citation type="submission" date="2020-10" db="EMBL/GenBank/DDBJ databases">
        <authorList>
            <person name="Gilroy R."/>
        </authorList>
    </citation>
    <scope>NUCLEOTIDE SEQUENCE</scope>
    <source>
        <strain evidence="5">B1-3475</strain>
    </source>
</reference>
<feature type="signal peptide" evidence="3">
    <location>
        <begin position="1"/>
        <end position="25"/>
    </location>
</feature>
<dbReference type="PROSITE" id="PS51123">
    <property type="entry name" value="OMPA_2"/>
    <property type="match status" value="1"/>
</dbReference>
<dbReference type="Pfam" id="PF00691">
    <property type="entry name" value="OmpA"/>
    <property type="match status" value="1"/>
</dbReference>
<gene>
    <name evidence="5" type="ORF">IAC08_02755</name>
</gene>
<dbReference type="AlphaFoldDB" id="A0A9D9HK49"/>
<organism evidence="5 6">
    <name type="scientific">Candidatus Cryptobacteroides intestinigallinarum</name>
    <dbReference type="NCBI Taxonomy" id="2840767"/>
    <lineage>
        <taxon>Bacteria</taxon>
        <taxon>Pseudomonadati</taxon>
        <taxon>Bacteroidota</taxon>
        <taxon>Bacteroidia</taxon>
        <taxon>Bacteroidales</taxon>
        <taxon>Candidatus Cryptobacteroides</taxon>
    </lineage>
</organism>
<name>A0A9D9HK49_9BACT</name>
<dbReference type="SUPFAM" id="SSF103088">
    <property type="entry name" value="OmpA-like"/>
    <property type="match status" value="1"/>
</dbReference>
<dbReference type="GO" id="GO:0016020">
    <property type="term" value="C:membrane"/>
    <property type="evidence" value="ECO:0007669"/>
    <property type="project" value="UniProtKB-UniRule"/>
</dbReference>
<keyword evidence="2" id="KW-0175">Coiled coil</keyword>